<keyword evidence="6 7" id="KW-0732">Signal</keyword>
<accession>A0A1M5AN38</accession>
<dbReference type="STRING" id="1121391.SAMN02745206_01735"/>
<dbReference type="GO" id="GO:0042597">
    <property type="term" value="C:periplasmic space"/>
    <property type="evidence" value="ECO:0007669"/>
    <property type="project" value="UniProtKB-SubCell"/>
</dbReference>
<comment type="similarity">
    <text evidence="2">Belongs to the bacterial solute-binding protein 1 family.</text>
</comment>
<name>A0A1M5AN38_9BACT</name>
<comment type="subunit">
    <text evidence="3">The complex is composed of two ATP-binding proteins (UgpC), two transmembrane proteins (UgpA and UgpE) and a solute-binding protein (UgpB).</text>
</comment>
<evidence type="ECO:0000256" key="2">
    <source>
        <dbReference type="ARBA" id="ARBA00008520"/>
    </source>
</evidence>
<dbReference type="PANTHER" id="PTHR43649">
    <property type="entry name" value="ARABINOSE-BINDING PROTEIN-RELATED"/>
    <property type="match status" value="1"/>
</dbReference>
<dbReference type="Gene3D" id="3.40.190.10">
    <property type="entry name" value="Periplasmic binding protein-like II"/>
    <property type="match status" value="2"/>
</dbReference>
<evidence type="ECO:0000313" key="8">
    <source>
        <dbReference type="EMBL" id="SHF31690.1"/>
    </source>
</evidence>
<dbReference type="InterPro" id="IPR006059">
    <property type="entry name" value="SBP"/>
</dbReference>
<sequence>MKSGKFTGALRGVLVLALAAVLFAPALAHAVTKITFWHAMSGKRLPAVERIVNGFNEAHPDIQVEAQFMGSYKEVLAKTIAAVKAGNPPHLAQVYEVGLQTMLDSGVIVPVHTLFEEGEVDFGDVVGPILDYYSVDGKLYSMPFNSSTAILYYNKDLFKKAGLDPNRPPTTYKELEEMGKKLVESGVVPNAFSTGWPSWVFEQAHAYHNQFFANNENGRKGRATEVLFNGPFGVKYLETMSRMAKEKVYIYGGREYSPNKAFLAQQIAMLIQSTSSVGSIEAATEGKFEVGTTFLPRFEGYPRGNSVIGGATLWVLKGHSDEEYKAVKEFLKWIIRPEVTAQWHKDTGYFPATNSSLKLLMDEGWFSNHPNHLTAFLQVLSGVKTPMSQGVRLGNFVEIRNIVQTALENCFAGKTDPKTALDEAAQEANRVLKEYSELYK</sequence>
<dbReference type="AlphaFoldDB" id="A0A1M5AN38"/>
<evidence type="ECO:0000256" key="5">
    <source>
        <dbReference type="ARBA" id="ARBA00022448"/>
    </source>
</evidence>
<organism evidence="8 9">
    <name type="scientific">Desulfacinum infernum DSM 9756</name>
    <dbReference type="NCBI Taxonomy" id="1121391"/>
    <lineage>
        <taxon>Bacteria</taxon>
        <taxon>Pseudomonadati</taxon>
        <taxon>Thermodesulfobacteriota</taxon>
        <taxon>Syntrophobacteria</taxon>
        <taxon>Syntrophobacterales</taxon>
        <taxon>Syntrophobacteraceae</taxon>
        <taxon>Desulfacinum</taxon>
    </lineage>
</organism>
<evidence type="ECO:0000256" key="4">
    <source>
        <dbReference type="ARBA" id="ARBA00017470"/>
    </source>
</evidence>
<keyword evidence="5" id="KW-0813">Transport</keyword>
<dbReference type="PANTHER" id="PTHR43649:SF31">
    <property type="entry name" value="SN-GLYCEROL-3-PHOSPHATE-BINDING PERIPLASMIC PROTEIN UGPB"/>
    <property type="match status" value="1"/>
</dbReference>
<dbReference type="CDD" id="cd14748">
    <property type="entry name" value="PBP2_UgpB"/>
    <property type="match status" value="1"/>
</dbReference>
<protein>
    <recommendedName>
        <fullName evidence="4">sn-glycerol-3-phosphate-binding periplasmic protein UgpB</fullName>
    </recommendedName>
</protein>
<evidence type="ECO:0000256" key="7">
    <source>
        <dbReference type="SAM" id="SignalP"/>
    </source>
</evidence>
<evidence type="ECO:0000256" key="6">
    <source>
        <dbReference type="ARBA" id="ARBA00022729"/>
    </source>
</evidence>
<gene>
    <name evidence="8" type="ORF">SAMN02745206_01735</name>
</gene>
<dbReference type="SUPFAM" id="SSF53850">
    <property type="entry name" value="Periplasmic binding protein-like II"/>
    <property type="match status" value="1"/>
</dbReference>
<dbReference type="EMBL" id="FQVB01000015">
    <property type="protein sequence ID" value="SHF31690.1"/>
    <property type="molecule type" value="Genomic_DNA"/>
</dbReference>
<feature type="signal peptide" evidence="7">
    <location>
        <begin position="1"/>
        <end position="30"/>
    </location>
</feature>
<dbReference type="RefSeq" id="WP_143156421.1">
    <property type="nucleotide sequence ID" value="NZ_FQVB01000015.1"/>
</dbReference>
<dbReference type="OrthoDB" id="9811951at2"/>
<feature type="chain" id="PRO_5012589901" description="sn-glycerol-3-phosphate-binding periplasmic protein UgpB" evidence="7">
    <location>
        <begin position="31"/>
        <end position="440"/>
    </location>
</feature>
<evidence type="ECO:0000256" key="3">
    <source>
        <dbReference type="ARBA" id="ARBA00011557"/>
    </source>
</evidence>
<reference evidence="9" key="1">
    <citation type="submission" date="2016-11" db="EMBL/GenBank/DDBJ databases">
        <authorList>
            <person name="Varghese N."/>
            <person name="Submissions S."/>
        </authorList>
    </citation>
    <scope>NUCLEOTIDE SEQUENCE [LARGE SCALE GENOMIC DNA]</scope>
    <source>
        <strain evidence="9">DSM 9756</strain>
    </source>
</reference>
<dbReference type="InterPro" id="IPR050490">
    <property type="entry name" value="Bact_solute-bd_prot1"/>
</dbReference>
<dbReference type="Proteomes" id="UP000184076">
    <property type="component" value="Unassembled WGS sequence"/>
</dbReference>
<keyword evidence="9" id="KW-1185">Reference proteome</keyword>
<comment type="subcellular location">
    <subcellularLocation>
        <location evidence="1">Periplasm</location>
    </subcellularLocation>
</comment>
<evidence type="ECO:0000313" key="9">
    <source>
        <dbReference type="Proteomes" id="UP000184076"/>
    </source>
</evidence>
<evidence type="ECO:0000256" key="1">
    <source>
        <dbReference type="ARBA" id="ARBA00004418"/>
    </source>
</evidence>
<dbReference type="Pfam" id="PF13416">
    <property type="entry name" value="SBP_bac_8"/>
    <property type="match status" value="1"/>
</dbReference>
<proteinExistence type="inferred from homology"/>